<evidence type="ECO:0000259" key="2">
    <source>
        <dbReference type="Pfam" id="PF01266"/>
    </source>
</evidence>
<keyword evidence="1" id="KW-0560">Oxidoreductase</keyword>
<dbReference type="Pfam" id="PF01266">
    <property type="entry name" value="DAO"/>
    <property type="match status" value="1"/>
</dbReference>
<dbReference type="OrthoDB" id="7421214at2"/>
<dbReference type="Gene3D" id="3.30.9.10">
    <property type="entry name" value="D-Amino Acid Oxidase, subunit A, domain 2"/>
    <property type="match status" value="1"/>
</dbReference>
<comment type="caution">
    <text evidence="3">The sequence shown here is derived from an EMBL/GenBank/DDBJ whole genome shotgun (WGS) entry which is preliminary data.</text>
</comment>
<dbReference type="EMBL" id="PGGN01000003">
    <property type="protein sequence ID" value="PSH56969.1"/>
    <property type="molecule type" value="Genomic_DNA"/>
</dbReference>
<gene>
    <name evidence="3" type="ORF">CU100_16905</name>
</gene>
<dbReference type="PANTHER" id="PTHR13847">
    <property type="entry name" value="SARCOSINE DEHYDROGENASE-RELATED"/>
    <property type="match status" value="1"/>
</dbReference>
<dbReference type="InterPro" id="IPR006076">
    <property type="entry name" value="FAD-dep_OxRdtase"/>
</dbReference>
<dbReference type="Proteomes" id="UP000241158">
    <property type="component" value="Unassembled WGS sequence"/>
</dbReference>
<proteinExistence type="predicted"/>
<dbReference type="GO" id="GO:0016491">
    <property type="term" value="F:oxidoreductase activity"/>
    <property type="evidence" value="ECO:0007669"/>
    <property type="project" value="UniProtKB-KW"/>
</dbReference>
<dbReference type="AlphaFoldDB" id="A0A2P7ARW8"/>
<dbReference type="InterPro" id="IPR036188">
    <property type="entry name" value="FAD/NAD-bd_sf"/>
</dbReference>
<reference evidence="4" key="1">
    <citation type="submission" date="2017-11" db="EMBL/GenBank/DDBJ databases">
        <authorList>
            <person name="Kuznetsova I."/>
            <person name="Sazanova A."/>
            <person name="Chirak E."/>
            <person name="Safronova V."/>
            <person name="Willems A."/>
        </authorList>
    </citation>
    <scope>NUCLEOTIDE SEQUENCE [LARGE SCALE GENOMIC DNA]</scope>
    <source>
        <strain evidence="4">PEPV15</strain>
    </source>
</reference>
<dbReference type="PANTHER" id="PTHR13847:SF287">
    <property type="entry name" value="FAD-DEPENDENT OXIDOREDUCTASE DOMAIN-CONTAINING PROTEIN 1"/>
    <property type="match status" value="1"/>
</dbReference>
<evidence type="ECO:0000313" key="4">
    <source>
        <dbReference type="Proteomes" id="UP000241158"/>
    </source>
</evidence>
<evidence type="ECO:0000313" key="3">
    <source>
        <dbReference type="EMBL" id="PSH56969.1"/>
    </source>
</evidence>
<sequence length="370" mass="39519">MSEIIETDVLVIGAGIAGVGVAAALADTHRVVVLERESQPGYHSTGRSAAIFLPNYGNAVIRGLNRASAPLFADRDTSLFPDPLLTQRGSLTVADENGVEACAQFVRDGTGVEAISVDRALSMVPILSRDYVKAAAYQDDAQDIDVNALHQGWMRKATALGVKLFTRQEVVRAERAAGGWRVETADRTFIAEGVVNASGAWADVTAGLFGATPLGLIPMRRSIAVLPAPDGYDTRGWPLVDEINETWYLKPDGGRMFVSPCDETPVEPHDAYVDDMILAEGLYRFEQAVTIPVTRVESSWAGLRTFAPDRTPVAGFDSKVDGFFWLAGQGGYGIQTSPALSALAAALIGGRDPDSTVEPLLAQLSPGRFV</sequence>
<feature type="domain" description="FAD dependent oxidoreductase" evidence="2">
    <location>
        <begin position="8"/>
        <end position="347"/>
    </location>
</feature>
<keyword evidence="4" id="KW-1185">Reference proteome</keyword>
<protein>
    <submittedName>
        <fullName evidence="3">Glycerol-3-phosphate dehydrogenase</fullName>
    </submittedName>
</protein>
<evidence type="ECO:0000256" key="1">
    <source>
        <dbReference type="ARBA" id="ARBA00023002"/>
    </source>
</evidence>
<name>A0A2P7ARW8_9HYPH</name>
<dbReference type="SUPFAM" id="SSF51905">
    <property type="entry name" value="FAD/NAD(P)-binding domain"/>
    <property type="match status" value="1"/>
</dbReference>
<organism evidence="3 4">
    <name type="scientific">Phyllobacterium endophyticum</name>
    <dbReference type="NCBI Taxonomy" id="1149773"/>
    <lineage>
        <taxon>Bacteria</taxon>
        <taxon>Pseudomonadati</taxon>
        <taxon>Pseudomonadota</taxon>
        <taxon>Alphaproteobacteria</taxon>
        <taxon>Hyphomicrobiales</taxon>
        <taxon>Phyllobacteriaceae</taxon>
        <taxon>Phyllobacterium</taxon>
    </lineage>
</organism>
<dbReference type="RefSeq" id="WP_106717733.1">
    <property type="nucleotide sequence ID" value="NZ_JACHXT010000003.1"/>
</dbReference>
<accession>A0A2P7ARW8</accession>
<dbReference type="Gene3D" id="3.50.50.60">
    <property type="entry name" value="FAD/NAD(P)-binding domain"/>
    <property type="match status" value="1"/>
</dbReference>
<dbReference type="GO" id="GO:0005737">
    <property type="term" value="C:cytoplasm"/>
    <property type="evidence" value="ECO:0007669"/>
    <property type="project" value="TreeGrafter"/>
</dbReference>